<sequence>MANQVKNYFLSPSWDYAPDGKPGVTIALWNIVSSPTKMVPPLAAATVVPEEDDTGKSTKTGFEWTREREKEKKFGVWTKFLNWIVGAGVDIGHNRTTSIHDLYTFKEMATKEAFPSTEYLEKMVKDGPVRKYLERFDFEKPVYVVVGTKAVCGTTVKQVLKKERSTDFKLSTDAMQTGVPISLGPEVKVGSKDGDTLGFTGSSDFVFAFRIRKIVVDRNFEIVDQDDETEGTALGPDDDESGDDLVVKGLEGRDSGAADVAGGKEETVEEDDEPVRITIFSESG</sequence>
<comment type="caution">
    <text evidence="2">The sequence shown here is derived from an EMBL/GenBank/DDBJ whole genome shotgun (WGS) entry which is preliminary data.</text>
</comment>
<feature type="compositionally biased region" description="Basic and acidic residues" evidence="1">
    <location>
        <begin position="250"/>
        <end position="266"/>
    </location>
</feature>
<name>A0AAJ0CVX2_9HYPO</name>
<evidence type="ECO:0000256" key="1">
    <source>
        <dbReference type="SAM" id="MobiDB-lite"/>
    </source>
</evidence>
<accession>A0AAJ0CVX2</accession>
<keyword evidence="3" id="KW-1185">Reference proteome</keyword>
<dbReference type="Proteomes" id="UP001251528">
    <property type="component" value="Unassembled WGS sequence"/>
</dbReference>
<protein>
    <submittedName>
        <fullName evidence="2">Uncharacterized protein</fullName>
    </submittedName>
</protein>
<dbReference type="AlphaFoldDB" id="A0AAJ0CVX2"/>
<proteinExistence type="predicted"/>
<evidence type="ECO:0000313" key="2">
    <source>
        <dbReference type="EMBL" id="KAK2611920.1"/>
    </source>
</evidence>
<dbReference type="EMBL" id="JASWJB010000023">
    <property type="protein sequence ID" value="KAK2611920.1"/>
    <property type="molecule type" value="Genomic_DNA"/>
</dbReference>
<feature type="region of interest" description="Disordered" evidence="1">
    <location>
        <begin position="227"/>
        <end position="284"/>
    </location>
</feature>
<organism evidence="2 3">
    <name type="scientific">Conoideocrella luteorostrata</name>
    <dbReference type="NCBI Taxonomy" id="1105319"/>
    <lineage>
        <taxon>Eukaryota</taxon>
        <taxon>Fungi</taxon>
        <taxon>Dikarya</taxon>
        <taxon>Ascomycota</taxon>
        <taxon>Pezizomycotina</taxon>
        <taxon>Sordariomycetes</taxon>
        <taxon>Hypocreomycetidae</taxon>
        <taxon>Hypocreales</taxon>
        <taxon>Clavicipitaceae</taxon>
        <taxon>Conoideocrella</taxon>
    </lineage>
</organism>
<evidence type="ECO:0000313" key="3">
    <source>
        <dbReference type="Proteomes" id="UP001251528"/>
    </source>
</evidence>
<gene>
    <name evidence="2" type="ORF">QQS21_002026</name>
</gene>
<reference evidence="2" key="1">
    <citation type="submission" date="2023-06" db="EMBL/GenBank/DDBJ databases">
        <title>Conoideocrella luteorostrata (Hypocreales: Clavicipitaceae), a potential biocontrol fungus for elongate hemlock scale in United States Christmas tree production areas.</title>
        <authorList>
            <person name="Barrett H."/>
            <person name="Lovett B."/>
            <person name="Macias A.M."/>
            <person name="Stajich J.E."/>
            <person name="Kasson M.T."/>
        </authorList>
    </citation>
    <scope>NUCLEOTIDE SEQUENCE</scope>
    <source>
        <strain evidence="2">ARSEF 14590</strain>
    </source>
</reference>
<feature type="compositionally biased region" description="Acidic residues" evidence="1">
    <location>
        <begin position="227"/>
        <end position="243"/>
    </location>
</feature>